<dbReference type="SUPFAM" id="SSF56300">
    <property type="entry name" value="Metallo-dependent phosphatases"/>
    <property type="match status" value="1"/>
</dbReference>
<comment type="cofactor">
    <cofactor evidence="2">
        <name>a divalent metal cation</name>
        <dbReference type="ChEBI" id="CHEBI:60240"/>
    </cofactor>
</comment>
<dbReference type="EMBL" id="BLJN01000003">
    <property type="protein sequence ID" value="GFE81077.1"/>
    <property type="molecule type" value="Genomic_DNA"/>
</dbReference>
<evidence type="ECO:0000313" key="5">
    <source>
        <dbReference type="Proteomes" id="UP000445000"/>
    </source>
</evidence>
<dbReference type="AlphaFoldDB" id="A0A829YCT1"/>
<feature type="domain" description="Calcineurin-like phosphoesterase" evidence="3">
    <location>
        <begin position="15"/>
        <end position="150"/>
    </location>
</feature>
<dbReference type="EC" id="3.1.4.-" evidence="2"/>
<reference evidence="5" key="1">
    <citation type="submission" date="2020-01" db="EMBL/GenBank/DDBJ databases">
        <title>'Steroidobacter agaridevorans' sp. nov., agar-degrading bacteria isolated from rhizosphere soils.</title>
        <authorList>
            <person name="Ikenaga M."/>
            <person name="Kataoka M."/>
            <person name="Murouchi A."/>
            <person name="Katsuragi S."/>
            <person name="Sakai M."/>
        </authorList>
    </citation>
    <scope>NUCLEOTIDE SEQUENCE [LARGE SCALE GENOMIC DNA]</scope>
    <source>
        <strain evidence="5">YU21-B</strain>
    </source>
</reference>
<comment type="caution">
    <text evidence="4">The sequence shown here is derived from an EMBL/GenBank/DDBJ whole genome shotgun (WGS) entry which is preliminary data.</text>
</comment>
<dbReference type="GO" id="GO:0046872">
    <property type="term" value="F:metal ion binding"/>
    <property type="evidence" value="ECO:0007669"/>
    <property type="project" value="UniProtKB-KW"/>
</dbReference>
<evidence type="ECO:0000256" key="2">
    <source>
        <dbReference type="RuleBase" id="RU362039"/>
    </source>
</evidence>
<dbReference type="Gene3D" id="3.60.21.10">
    <property type="match status" value="1"/>
</dbReference>
<dbReference type="NCBIfam" id="TIGR00040">
    <property type="entry name" value="yfcE"/>
    <property type="match status" value="1"/>
</dbReference>
<comment type="similarity">
    <text evidence="1 2">Belongs to the metallophosphoesterase superfamily. YfcE family.</text>
</comment>
<evidence type="ECO:0000313" key="4">
    <source>
        <dbReference type="EMBL" id="GFE81077.1"/>
    </source>
</evidence>
<protein>
    <recommendedName>
        <fullName evidence="2">Phosphoesterase</fullName>
        <ecNumber evidence="2">3.1.4.-</ecNumber>
    </recommendedName>
</protein>
<accession>A0A829YCT1</accession>
<organism evidence="4 5">
    <name type="scientific">Steroidobacter agaridevorans</name>
    <dbReference type="NCBI Taxonomy" id="2695856"/>
    <lineage>
        <taxon>Bacteria</taxon>
        <taxon>Pseudomonadati</taxon>
        <taxon>Pseudomonadota</taxon>
        <taxon>Gammaproteobacteria</taxon>
        <taxon>Steroidobacterales</taxon>
        <taxon>Steroidobacteraceae</taxon>
        <taxon>Steroidobacter</taxon>
    </lineage>
</organism>
<gene>
    <name evidence="4" type="ORF">GCM10011487_30770</name>
</gene>
<name>A0A829YCT1_9GAMM</name>
<keyword evidence="2" id="KW-0479">Metal-binding</keyword>
<dbReference type="PANTHER" id="PTHR11124">
    <property type="entry name" value="VACUOLAR SORTING PROTEIN VPS29"/>
    <property type="match status" value="1"/>
</dbReference>
<dbReference type="Proteomes" id="UP000445000">
    <property type="component" value="Unassembled WGS sequence"/>
</dbReference>
<sequence length="166" mass="17842">MEPAPPADTPDQTVIGVVSDTHGLLRPEALKHLNGVDRIVHAGDIGAPNILEKLQTLAPVDAIRGNNDKGAWAEAIPATLFLEIRGHRIHVLHDLNQIDLSPSAAGISVVISGHSHKPVVQEREGVLFINPGSLGPRRFRLPIALAKLYITDESVRAEIVELKLPG</sequence>
<evidence type="ECO:0000259" key="3">
    <source>
        <dbReference type="Pfam" id="PF12850"/>
    </source>
</evidence>
<keyword evidence="5" id="KW-1185">Reference proteome</keyword>
<dbReference type="Pfam" id="PF12850">
    <property type="entry name" value="Metallophos_2"/>
    <property type="match status" value="1"/>
</dbReference>
<proteinExistence type="inferred from homology"/>
<dbReference type="GO" id="GO:0016787">
    <property type="term" value="F:hydrolase activity"/>
    <property type="evidence" value="ECO:0007669"/>
    <property type="project" value="UniProtKB-UniRule"/>
</dbReference>
<dbReference type="RefSeq" id="WP_161812776.1">
    <property type="nucleotide sequence ID" value="NZ_BLJN01000003.1"/>
</dbReference>
<dbReference type="InterPro" id="IPR024654">
    <property type="entry name" value="Calcineurin-like_PHP_lpxH"/>
</dbReference>
<dbReference type="InterPro" id="IPR029052">
    <property type="entry name" value="Metallo-depent_PP-like"/>
</dbReference>
<evidence type="ECO:0000256" key="1">
    <source>
        <dbReference type="ARBA" id="ARBA00008950"/>
    </source>
</evidence>
<dbReference type="InterPro" id="IPR000979">
    <property type="entry name" value="Phosphodiesterase_MJ0936/Vps29"/>
</dbReference>